<dbReference type="Pfam" id="PF00072">
    <property type="entry name" value="Response_reg"/>
    <property type="match status" value="1"/>
</dbReference>
<dbReference type="AlphaFoldDB" id="A0A1F6H335"/>
<dbReference type="PROSITE" id="PS50110">
    <property type="entry name" value="RESPONSE_REGULATORY"/>
    <property type="match status" value="1"/>
</dbReference>
<dbReference type="Pfam" id="PF00486">
    <property type="entry name" value="Trans_reg_C"/>
    <property type="match status" value="1"/>
</dbReference>
<dbReference type="InterPro" id="IPR036388">
    <property type="entry name" value="WH-like_DNA-bd_sf"/>
</dbReference>
<dbReference type="PANTHER" id="PTHR48111">
    <property type="entry name" value="REGULATOR OF RPOS"/>
    <property type="match status" value="1"/>
</dbReference>
<dbReference type="InterPro" id="IPR039420">
    <property type="entry name" value="WalR-like"/>
</dbReference>
<dbReference type="Gene3D" id="1.10.10.10">
    <property type="entry name" value="Winged helix-like DNA-binding domain superfamily/Winged helix DNA-binding domain"/>
    <property type="match status" value="1"/>
</dbReference>
<dbReference type="Proteomes" id="UP000177583">
    <property type="component" value="Unassembled WGS sequence"/>
</dbReference>
<dbReference type="CDD" id="cd00383">
    <property type="entry name" value="trans_reg_C"/>
    <property type="match status" value="1"/>
</dbReference>
<accession>A0A1F6H335</accession>
<evidence type="ECO:0000256" key="7">
    <source>
        <dbReference type="PROSITE-ProRule" id="PRU01091"/>
    </source>
</evidence>
<dbReference type="SMART" id="SM00448">
    <property type="entry name" value="REC"/>
    <property type="match status" value="1"/>
</dbReference>
<feature type="domain" description="OmpR/PhoB-type" evidence="9">
    <location>
        <begin position="123"/>
        <end position="221"/>
    </location>
</feature>
<dbReference type="SUPFAM" id="SSF52172">
    <property type="entry name" value="CheY-like"/>
    <property type="match status" value="1"/>
</dbReference>
<keyword evidence="4 7" id="KW-0238">DNA-binding</keyword>
<evidence type="ECO:0000259" key="9">
    <source>
        <dbReference type="PROSITE" id="PS51755"/>
    </source>
</evidence>
<comment type="caution">
    <text evidence="10">The sequence shown here is derived from an EMBL/GenBank/DDBJ whole genome shotgun (WGS) entry which is preliminary data.</text>
</comment>
<dbReference type="GO" id="GO:0000976">
    <property type="term" value="F:transcription cis-regulatory region binding"/>
    <property type="evidence" value="ECO:0007669"/>
    <property type="project" value="TreeGrafter"/>
</dbReference>
<organism evidence="10 11">
    <name type="scientific">Candidatus Lambdaproteobacteria bacterium RIFOXYD2_FULL_56_26</name>
    <dbReference type="NCBI Taxonomy" id="1817773"/>
    <lineage>
        <taxon>Bacteria</taxon>
        <taxon>Pseudomonadati</taxon>
        <taxon>Pseudomonadota</taxon>
        <taxon>Candidatus Lambdaproteobacteria</taxon>
    </lineage>
</organism>
<dbReference type="InterPro" id="IPR001867">
    <property type="entry name" value="OmpR/PhoB-type_DNA-bd"/>
</dbReference>
<dbReference type="FunFam" id="3.40.50.2300:FF:000001">
    <property type="entry name" value="DNA-binding response regulator PhoB"/>
    <property type="match status" value="1"/>
</dbReference>
<dbReference type="Gene3D" id="6.10.250.690">
    <property type="match status" value="1"/>
</dbReference>
<feature type="DNA-binding region" description="OmpR/PhoB-type" evidence="7">
    <location>
        <begin position="123"/>
        <end position="221"/>
    </location>
</feature>
<evidence type="ECO:0000313" key="10">
    <source>
        <dbReference type="EMBL" id="OGH04808.1"/>
    </source>
</evidence>
<keyword evidence="1 6" id="KW-0597">Phosphoprotein</keyword>
<dbReference type="PROSITE" id="PS51755">
    <property type="entry name" value="OMPR_PHOB"/>
    <property type="match status" value="1"/>
</dbReference>
<dbReference type="Gene3D" id="3.40.50.2300">
    <property type="match status" value="1"/>
</dbReference>
<dbReference type="GO" id="GO:0032993">
    <property type="term" value="C:protein-DNA complex"/>
    <property type="evidence" value="ECO:0007669"/>
    <property type="project" value="TreeGrafter"/>
</dbReference>
<protein>
    <submittedName>
        <fullName evidence="10">DNA-binding response regulator</fullName>
    </submittedName>
</protein>
<proteinExistence type="predicted"/>
<reference evidence="10 11" key="1">
    <citation type="journal article" date="2016" name="Nat. Commun.">
        <title>Thousands of microbial genomes shed light on interconnected biogeochemical processes in an aquifer system.</title>
        <authorList>
            <person name="Anantharaman K."/>
            <person name="Brown C.T."/>
            <person name="Hug L.A."/>
            <person name="Sharon I."/>
            <person name="Castelle C.J."/>
            <person name="Probst A.J."/>
            <person name="Thomas B.C."/>
            <person name="Singh A."/>
            <person name="Wilkins M.J."/>
            <person name="Karaoz U."/>
            <person name="Brodie E.L."/>
            <person name="Williams K.H."/>
            <person name="Hubbard S.S."/>
            <person name="Banfield J.F."/>
        </authorList>
    </citation>
    <scope>NUCLEOTIDE SEQUENCE [LARGE SCALE GENOMIC DNA]</scope>
</reference>
<dbReference type="FunFam" id="1.10.10.10:FF:000005">
    <property type="entry name" value="Two-component system response regulator"/>
    <property type="match status" value="1"/>
</dbReference>
<name>A0A1F6H335_9PROT</name>
<dbReference type="GO" id="GO:0000156">
    <property type="term" value="F:phosphorelay response regulator activity"/>
    <property type="evidence" value="ECO:0007669"/>
    <property type="project" value="TreeGrafter"/>
</dbReference>
<evidence type="ECO:0000256" key="5">
    <source>
        <dbReference type="ARBA" id="ARBA00023163"/>
    </source>
</evidence>
<evidence type="ECO:0000256" key="3">
    <source>
        <dbReference type="ARBA" id="ARBA00023015"/>
    </source>
</evidence>
<dbReference type="InterPro" id="IPR011006">
    <property type="entry name" value="CheY-like_superfamily"/>
</dbReference>
<gene>
    <name evidence="10" type="ORF">A2557_07425</name>
</gene>
<sequence length="224" mass="25418">MRILLVEDEQGVANFIKKGLEEERYTVDLVTDGQAGLEHGLTGQYDLLILDLMLPKKSGFEVAKGLRDTGIQTPILMLTAKISVQDKVKGLDVGADDYLTKPFSFEEFLARVRALLRRKQTEMIKLEVGDLEVNTLSHRVFLDGKELVLRPKEYAILEYLVRAKDCVVSRTQILENVWGYDFDPTTNVVDVHIKSIRKKLEELTPKEYISTVRGVGYMVTTTPK</sequence>
<dbReference type="InterPro" id="IPR001789">
    <property type="entry name" value="Sig_transdc_resp-reg_receiver"/>
</dbReference>
<evidence type="ECO:0000259" key="8">
    <source>
        <dbReference type="PROSITE" id="PS50110"/>
    </source>
</evidence>
<evidence type="ECO:0000313" key="11">
    <source>
        <dbReference type="Proteomes" id="UP000177583"/>
    </source>
</evidence>
<keyword evidence="3" id="KW-0805">Transcription regulation</keyword>
<dbReference type="SMART" id="SM00862">
    <property type="entry name" value="Trans_reg_C"/>
    <property type="match status" value="1"/>
</dbReference>
<evidence type="ECO:0000256" key="6">
    <source>
        <dbReference type="PROSITE-ProRule" id="PRU00169"/>
    </source>
</evidence>
<dbReference type="InterPro" id="IPR016032">
    <property type="entry name" value="Sig_transdc_resp-reg_C-effctor"/>
</dbReference>
<dbReference type="EMBL" id="MFNF01000001">
    <property type="protein sequence ID" value="OGH04808.1"/>
    <property type="molecule type" value="Genomic_DNA"/>
</dbReference>
<keyword evidence="2" id="KW-0902">Two-component regulatory system</keyword>
<feature type="modified residue" description="4-aspartylphosphate" evidence="6">
    <location>
        <position position="51"/>
    </location>
</feature>
<dbReference type="GO" id="GO:0005829">
    <property type="term" value="C:cytosol"/>
    <property type="evidence" value="ECO:0007669"/>
    <property type="project" value="TreeGrafter"/>
</dbReference>
<feature type="domain" description="Response regulatory" evidence="8">
    <location>
        <begin position="2"/>
        <end position="116"/>
    </location>
</feature>
<dbReference type="SUPFAM" id="SSF46894">
    <property type="entry name" value="C-terminal effector domain of the bipartite response regulators"/>
    <property type="match status" value="1"/>
</dbReference>
<dbReference type="PANTHER" id="PTHR48111:SF22">
    <property type="entry name" value="REGULATOR OF RPOS"/>
    <property type="match status" value="1"/>
</dbReference>
<dbReference type="GO" id="GO:0006355">
    <property type="term" value="P:regulation of DNA-templated transcription"/>
    <property type="evidence" value="ECO:0007669"/>
    <property type="project" value="InterPro"/>
</dbReference>
<keyword evidence="5" id="KW-0804">Transcription</keyword>
<evidence type="ECO:0000256" key="4">
    <source>
        <dbReference type="ARBA" id="ARBA00023125"/>
    </source>
</evidence>
<evidence type="ECO:0000256" key="2">
    <source>
        <dbReference type="ARBA" id="ARBA00023012"/>
    </source>
</evidence>
<evidence type="ECO:0000256" key="1">
    <source>
        <dbReference type="ARBA" id="ARBA00022553"/>
    </source>
</evidence>